<dbReference type="RefSeq" id="WP_379025482.1">
    <property type="nucleotide sequence ID" value="NZ_JBHUGY010000057.1"/>
</dbReference>
<keyword evidence="4" id="KW-1185">Reference proteome</keyword>
<accession>A0ABW4WS52</accession>
<gene>
    <name evidence="2" type="ORF">ACFSQT_31570</name>
    <name evidence="3" type="ORF">ACFSQT_36135</name>
</gene>
<sequence>MTQRRVDKERIERADRESKLMIEAERLARDTKTARLREQRLFVEASAEKPAPVKRQRGAARSRVGKSSRSSDPLPWLVRLQLELDHDLHKVAAGLVTNFERQLSVGVTASKLFSSVPSVSG</sequence>
<organism evidence="3 4">
    <name type="scientific">Mesorhizobium calcicola</name>
    <dbReference type="NCBI Taxonomy" id="1300310"/>
    <lineage>
        <taxon>Bacteria</taxon>
        <taxon>Pseudomonadati</taxon>
        <taxon>Pseudomonadota</taxon>
        <taxon>Alphaproteobacteria</taxon>
        <taxon>Hyphomicrobiales</taxon>
        <taxon>Phyllobacteriaceae</taxon>
        <taxon>Mesorhizobium</taxon>
    </lineage>
</organism>
<reference evidence="4" key="2">
    <citation type="journal article" date="2019" name="Int. J. Syst. Evol. Microbiol.">
        <title>The Global Catalogue of Microorganisms (GCM) 10K type strain sequencing project: providing services to taxonomists for standard genome sequencing and annotation.</title>
        <authorList>
            <consortium name="The Broad Institute Genomics Platform"/>
            <consortium name="The Broad Institute Genome Sequencing Center for Infectious Disease"/>
            <person name="Wu L."/>
            <person name="Ma J."/>
        </authorList>
    </citation>
    <scope>NUCLEOTIDE SEQUENCE [LARGE SCALE GENOMIC DNA]</scope>
    <source>
        <strain evidence="4">CGMCC 1.16226</strain>
    </source>
</reference>
<protein>
    <recommendedName>
        <fullName evidence="5">Transposase</fullName>
    </recommendedName>
</protein>
<evidence type="ECO:0000313" key="2">
    <source>
        <dbReference type="EMBL" id="MFD2057461.1"/>
    </source>
</evidence>
<feature type="compositionally biased region" description="Basic residues" evidence="1">
    <location>
        <begin position="52"/>
        <end position="66"/>
    </location>
</feature>
<evidence type="ECO:0000313" key="3">
    <source>
        <dbReference type="EMBL" id="MFD2058322.1"/>
    </source>
</evidence>
<evidence type="ECO:0000256" key="1">
    <source>
        <dbReference type="SAM" id="MobiDB-lite"/>
    </source>
</evidence>
<name>A0ABW4WS52_9HYPH</name>
<proteinExistence type="predicted"/>
<evidence type="ECO:0000313" key="4">
    <source>
        <dbReference type="Proteomes" id="UP001597349"/>
    </source>
</evidence>
<reference evidence="3" key="1">
    <citation type="journal article" date="2014" name="Int. J. Syst. Evol. Microbiol.">
        <title>Complete genome of a new Firmicutes species belonging to the dominant human colonic microbiota ('Ruminococcus bicirculans') reveals two chromosomes and a selective capacity to utilize plant glucans.</title>
        <authorList>
            <consortium name="NISC Comparative Sequencing Program"/>
            <person name="Wegmann U."/>
            <person name="Louis P."/>
            <person name="Goesmann A."/>
            <person name="Henrissat B."/>
            <person name="Duncan S.H."/>
            <person name="Flint H.J."/>
        </authorList>
    </citation>
    <scope>NUCLEOTIDE SEQUENCE</scope>
    <source>
        <strain evidence="3">ICMP 19560</strain>
    </source>
</reference>
<comment type="caution">
    <text evidence="3">The sequence shown here is derived from an EMBL/GenBank/DDBJ whole genome shotgun (WGS) entry which is preliminary data.</text>
</comment>
<reference evidence="3" key="3">
    <citation type="submission" date="2024-09" db="EMBL/GenBank/DDBJ databases">
        <authorList>
            <person name="Sun Q."/>
            <person name="Mori K."/>
        </authorList>
    </citation>
    <scope>NUCLEOTIDE SEQUENCE</scope>
    <source>
        <strain evidence="3">ICMP 19560</strain>
    </source>
</reference>
<evidence type="ECO:0008006" key="5">
    <source>
        <dbReference type="Google" id="ProtNLM"/>
    </source>
</evidence>
<feature type="region of interest" description="Disordered" evidence="1">
    <location>
        <begin position="47"/>
        <end position="72"/>
    </location>
</feature>
<dbReference type="Proteomes" id="UP001597349">
    <property type="component" value="Unassembled WGS sequence"/>
</dbReference>
<dbReference type="EMBL" id="JBHUGY010000057">
    <property type="protein sequence ID" value="MFD2057461.1"/>
    <property type="molecule type" value="Genomic_DNA"/>
</dbReference>
<dbReference type="EMBL" id="JBHUGY010000074">
    <property type="protein sequence ID" value="MFD2058322.1"/>
    <property type="molecule type" value="Genomic_DNA"/>
</dbReference>